<comment type="caution">
    <text evidence="1">The sequence shown here is derived from an EMBL/GenBank/DDBJ whole genome shotgun (WGS) entry which is preliminary data.</text>
</comment>
<proteinExistence type="predicted"/>
<gene>
    <name evidence="1" type="ORF">AVEN_203650_1</name>
</gene>
<protein>
    <submittedName>
        <fullName evidence="1">Uncharacterized protein</fullName>
    </submittedName>
</protein>
<organism evidence="1 2">
    <name type="scientific">Araneus ventricosus</name>
    <name type="common">Orbweaver spider</name>
    <name type="synonym">Epeira ventricosa</name>
    <dbReference type="NCBI Taxonomy" id="182803"/>
    <lineage>
        <taxon>Eukaryota</taxon>
        <taxon>Metazoa</taxon>
        <taxon>Ecdysozoa</taxon>
        <taxon>Arthropoda</taxon>
        <taxon>Chelicerata</taxon>
        <taxon>Arachnida</taxon>
        <taxon>Araneae</taxon>
        <taxon>Araneomorphae</taxon>
        <taxon>Entelegynae</taxon>
        <taxon>Araneoidea</taxon>
        <taxon>Araneidae</taxon>
        <taxon>Araneus</taxon>
    </lineage>
</organism>
<accession>A0A4Y2JBJ6</accession>
<reference evidence="1 2" key="1">
    <citation type="journal article" date="2019" name="Sci. Rep.">
        <title>Orb-weaving spider Araneus ventricosus genome elucidates the spidroin gene catalogue.</title>
        <authorList>
            <person name="Kono N."/>
            <person name="Nakamura H."/>
            <person name="Ohtoshi R."/>
            <person name="Moran D.A.P."/>
            <person name="Shinohara A."/>
            <person name="Yoshida Y."/>
            <person name="Fujiwara M."/>
            <person name="Mori M."/>
            <person name="Tomita M."/>
            <person name="Arakawa K."/>
        </authorList>
    </citation>
    <scope>NUCLEOTIDE SEQUENCE [LARGE SCALE GENOMIC DNA]</scope>
</reference>
<sequence>MQLPKIASSISYVTSTGTSECRSPLQIGYDRQTFIINFSFNLKRVSERVENNNNGKRLPLSETDKVFKRSGIFSLQTWVLLKISAERAPTNMLPACNYYQFINWILLGWKLKK</sequence>
<dbReference type="AlphaFoldDB" id="A0A4Y2JBJ6"/>
<dbReference type="Proteomes" id="UP000499080">
    <property type="component" value="Unassembled WGS sequence"/>
</dbReference>
<keyword evidence="2" id="KW-1185">Reference proteome</keyword>
<evidence type="ECO:0000313" key="2">
    <source>
        <dbReference type="Proteomes" id="UP000499080"/>
    </source>
</evidence>
<name>A0A4Y2JBJ6_ARAVE</name>
<dbReference type="EMBL" id="BGPR01003370">
    <property type="protein sequence ID" value="GBM87285.1"/>
    <property type="molecule type" value="Genomic_DNA"/>
</dbReference>
<dbReference type="OrthoDB" id="10514727at2759"/>
<evidence type="ECO:0000313" key="1">
    <source>
        <dbReference type="EMBL" id="GBM87285.1"/>
    </source>
</evidence>